<dbReference type="EMBL" id="RCNU01000002">
    <property type="protein sequence ID" value="RWQ97252.1"/>
    <property type="molecule type" value="Genomic_DNA"/>
</dbReference>
<feature type="domain" description="F-box" evidence="1">
    <location>
        <begin position="19"/>
        <end position="68"/>
    </location>
</feature>
<evidence type="ECO:0000313" key="3">
    <source>
        <dbReference type="Proteomes" id="UP000283841"/>
    </source>
</evidence>
<dbReference type="GeneID" id="39601803"/>
<organism evidence="2 3">
    <name type="scientific">Byssochlamys spectabilis</name>
    <name type="common">Paecilomyces variotii</name>
    <dbReference type="NCBI Taxonomy" id="264951"/>
    <lineage>
        <taxon>Eukaryota</taxon>
        <taxon>Fungi</taxon>
        <taxon>Dikarya</taxon>
        <taxon>Ascomycota</taxon>
        <taxon>Pezizomycotina</taxon>
        <taxon>Eurotiomycetes</taxon>
        <taxon>Eurotiomycetidae</taxon>
        <taxon>Eurotiales</taxon>
        <taxon>Thermoascaceae</taxon>
        <taxon>Paecilomyces</taxon>
    </lineage>
</organism>
<name>A0A443HZI0_BYSSP</name>
<dbReference type="SUPFAM" id="SSF81383">
    <property type="entry name" value="F-box domain"/>
    <property type="match status" value="1"/>
</dbReference>
<accession>A0A443HZI0</accession>
<dbReference type="RefSeq" id="XP_028486897.1">
    <property type="nucleotide sequence ID" value="XM_028632526.1"/>
</dbReference>
<evidence type="ECO:0000313" key="2">
    <source>
        <dbReference type="EMBL" id="RWQ97252.1"/>
    </source>
</evidence>
<gene>
    <name evidence="2" type="ORF">C8Q69DRAFT_503926</name>
</gene>
<dbReference type="InterPro" id="IPR036047">
    <property type="entry name" value="F-box-like_dom_sf"/>
</dbReference>
<comment type="caution">
    <text evidence="2">The sequence shown here is derived from an EMBL/GenBank/DDBJ whole genome shotgun (WGS) entry which is preliminary data.</text>
</comment>
<dbReference type="VEuPathDB" id="FungiDB:C8Q69DRAFT_503926"/>
<dbReference type="AlphaFoldDB" id="A0A443HZI0"/>
<dbReference type="InterPro" id="IPR001810">
    <property type="entry name" value="F-box_dom"/>
</dbReference>
<dbReference type="PROSITE" id="PS50181">
    <property type="entry name" value="FBOX"/>
    <property type="match status" value="1"/>
</dbReference>
<protein>
    <recommendedName>
        <fullName evidence="1">F-box domain-containing protein</fullName>
    </recommendedName>
</protein>
<dbReference type="Proteomes" id="UP000283841">
    <property type="component" value="Unassembled WGS sequence"/>
</dbReference>
<dbReference type="SMART" id="SM00256">
    <property type="entry name" value="FBOX"/>
    <property type="match status" value="1"/>
</dbReference>
<evidence type="ECO:0000259" key="1">
    <source>
        <dbReference type="PROSITE" id="PS50181"/>
    </source>
</evidence>
<keyword evidence="3" id="KW-1185">Reference proteome</keyword>
<sequence>MYPYPQNIISYPQMQFLSKSALLTLPIEIIEDIAFLLEDDKDLINLSLTCTSLNAILLSTTSSIWRRRFKEKYDLPRGKSSAQIKFEYQTRSIVLSQAVSFKDGESGQQKLWLEVIQLLLEESFSSPYTSDGSVVSRNLTRIREVISKSAFLERPISGFAMRSPDVCSDSFCAVQLCLTYLSLDLNLSYRCLRTDYDIASVYSYGSAPENVFISIEELDLRKLLHIRNFWQRHLINLDEGTFHKSFASLCEEKRPQPWTECIHHNINLGSSWLGYYSCIHPRPPDLSSLQDRQTCADLDSHWTDILPLHLHLHLIRDSDEEWPALFDNIIPLLGPDSRRRYFRGLQSLHSLNDRTSYPVRGLIEQILSSQGGLRGWTRICFTIYNPNRELLKLIPSEDNEENAEDQQEEVRFPDEEWPPISWSDFHWAFGYEGVVLPGGNIMFGKWINMLETSDSGPFVFWCI</sequence>
<reference evidence="2 3" key="1">
    <citation type="journal article" date="2018" name="Front. Microbiol.">
        <title>Genomic and genetic insights into a cosmopolitan fungus, Paecilomyces variotii (Eurotiales).</title>
        <authorList>
            <person name="Urquhart A.S."/>
            <person name="Mondo S.J."/>
            <person name="Makela M.R."/>
            <person name="Hane J.K."/>
            <person name="Wiebenga A."/>
            <person name="He G."/>
            <person name="Mihaltcheva S."/>
            <person name="Pangilinan J."/>
            <person name="Lipzen A."/>
            <person name="Barry K."/>
            <person name="de Vries R.P."/>
            <person name="Grigoriev I.V."/>
            <person name="Idnurm A."/>
        </authorList>
    </citation>
    <scope>NUCLEOTIDE SEQUENCE [LARGE SCALE GENOMIC DNA]</scope>
    <source>
        <strain evidence="2 3">CBS 101075</strain>
    </source>
</reference>
<proteinExistence type="predicted"/>
<dbReference type="Pfam" id="PF12937">
    <property type="entry name" value="F-box-like"/>
    <property type="match status" value="1"/>
</dbReference>
<dbReference type="STRING" id="264951.A0A443HZI0"/>